<accession>A0ABW3H6X6</accession>
<proteinExistence type="predicted"/>
<evidence type="ECO:0000313" key="2">
    <source>
        <dbReference type="Proteomes" id="UP001596977"/>
    </source>
</evidence>
<organism evidence="1 2">
    <name type="scientific">Sphingomonas canadensis</name>
    <dbReference type="NCBI Taxonomy" id="1219257"/>
    <lineage>
        <taxon>Bacteria</taxon>
        <taxon>Pseudomonadati</taxon>
        <taxon>Pseudomonadota</taxon>
        <taxon>Alphaproteobacteria</taxon>
        <taxon>Sphingomonadales</taxon>
        <taxon>Sphingomonadaceae</taxon>
        <taxon>Sphingomonas</taxon>
    </lineage>
</organism>
<reference evidence="2" key="1">
    <citation type="journal article" date="2019" name="Int. J. Syst. Evol. Microbiol.">
        <title>The Global Catalogue of Microorganisms (GCM) 10K type strain sequencing project: providing services to taxonomists for standard genome sequencing and annotation.</title>
        <authorList>
            <consortium name="The Broad Institute Genomics Platform"/>
            <consortium name="The Broad Institute Genome Sequencing Center for Infectious Disease"/>
            <person name="Wu L."/>
            <person name="Ma J."/>
        </authorList>
    </citation>
    <scope>NUCLEOTIDE SEQUENCE [LARGE SCALE GENOMIC DNA]</scope>
    <source>
        <strain evidence="2">CCUG 62982</strain>
    </source>
</reference>
<protein>
    <recommendedName>
        <fullName evidence="3">Tat pathway signal sequence domain protein</fullName>
    </recommendedName>
</protein>
<dbReference type="EMBL" id="JBHTJG010000005">
    <property type="protein sequence ID" value="MFD0947044.1"/>
    <property type="molecule type" value="Genomic_DNA"/>
</dbReference>
<comment type="caution">
    <text evidence="1">The sequence shown here is derived from an EMBL/GenBank/DDBJ whole genome shotgun (WGS) entry which is preliminary data.</text>
</comment>
<gene>
    <name evidence="1" type="ORF">ACFQ1E_11905</name>
</gene>
<dbReference type="Proteomes" id="UP001596977">
    <property type="component" value="Unassembled WGS sequence"/>
</dbReference>
<name>A0ABW3H6X6_9SPHN</name>
<evidence type="ECO:0000313" key="1">
    <source>
        <dbReference type="EMBL" id="MFD0947044.1"/>
    </source>
</evidence>
<keyword evidence="2" id="KW-1185">Reference proteome</keyword>
<sequence>MMFLLGLAINSAAQVAMLPIEGTHTSIPFRTYFCGLGAPERKRFYVVQFKYRDNENYFRVRLSYAPGTEPTEDADAFSAPIELLGSLSRDVGLTFILRPKGRDAEMRVDIDATGGSTGRLKMKDGTIDLPCVLAPPYREAAK</sequence>
<evidence type="ECO:0008006" key="3">
    <source>
        <dbReference type="Google" id="ProtNLM"/>
    </source>
</evidence>